<feature type="chain" id="PRO_5046696127" evidence="1">
    <location>
        <begin position="20"/>
        <end position="68"/>
    </location>
</feature>
<sequence length="68" mass="7514">MKASTSVLSLGLLASTVMAINMDVQQNGQWNLVTVQQGECEDFDTGVTQVNLDPSSNNQRAFRCIFYQ</sequence>
<dbReference type="GeneID" id="98160148"/>
<protein>
    <submittedName>
        <fullName evidence="2">Uncharacterized protein</fullName>
    </submittedName>
</protein>
<dbReference type="Proteomes" id="UP001610444">
    <property type="component" value="Unassembled WGS sequence"/>
</dbReference>
<evidence type="ECO:0000313" key="3">
    <source>
        <dbReference type="Proteomes" id="UP001610444"/>
    </source>
</evidence>
<feature type="signal peptide" evidence="1">
    <location>
        <begin position="1"/>
        <end position="19"/>
    </location>
</feature>
<dbReference type="EMBL" id="JBFXLR010000011">
    <property type="protein sequence ID" value="KAL2854660.1"/>
    <property type="molecule type" value="Genomic_DNA"/>
</dbReference>
<accession>A0ABR4KQV6</accession>
<evidence type="ECO:0000313" key="2">
    <source>
        <dbReference type="EMBL" id="KAL2854660.1"/>
    </source>
</evidence>
<comment type="caution">
    <text evidence="2">The sequence shown here is derived from an EMBL/GenBank/DDBJ whole genome shotgun (WGS) entry which is preliminary data.</text>
</comment>
<name>A0ABR4KQV6_9EURO</name>
<evidence type="ECO:0000256" key="1">
    <source>
        <dbReference type="SAM" id="SignalP"/>
    </source>
</evidence>
<organism evidence="2 3">
    <name type="scientific">Aspergillus pseudodeflectus</name>
    <dbReference type="NCBI Taxonomy" id="176178"/>
    <lineage>
        <taxon>Eukaryota</taxon>
        <taxon>Fungi</taxon>
        <taxon>Dikarya</taxon>
        <taxon>Ascomycota</taxon>
        <taxon>Pezizomycotina</taxon>
        <taxon>Eurotiomycetes</taxon>
        <taxon>Eurotiomycetidae</taxon>
        <taxon>Eurotiales</taxon>
        <taxon>Aspergillaceae</taxon>
        <taxon>Aspergillus</taxon>
        <taxon>Aspergillus subgen. Nidulantes</taxon>
    </lineage>
</organism>
<proteinExistence type="predicted"/>
<dbReference type="RefSeq" id="XP_070901524.1">
    <property type="nucleotide sequence ID" value="XM_071044984.1"/>
</dbReference>
<keyword evidence="1" id="KW-0732">Signal</keyword>
<keyword evidence="3" id="KW-1185">Reference proteome</keyword>
<reference evidence="2 3" key="1">
    <citation type="submission" date="2024-07" db="EMBL/GenBank/DDBJ databases">
        <title>Section-level genome sequencing and comparative genomics of Aspergillus sections Usti and Cavernicolus.</title>
        <authorList>
            <consortium name="Lawrence Berkeley National Laboratory"/>
            <person name="Nybo J.L."/>
            <person name="Vesth T.C."/>
            <person name="Theobald S."/>
            <person name="Frisvad J.C."/>
            <person name="Larsen T.O."/>
            <person name="Kjaerboelling I."/>
            <person name="Rothschild-Mancinelli K."/>
            <person name="Lyhne E.K."/>
            <person name="Kogle M.E."/>
            <person name="Barry K."/>
            <person name="Clum A."/>
            <person name="Na H."/>
            <person name="Ledsgaard L."/>
            <person name="Lin J."/>
            <person name="Lipzen A."/>
            <person name="Kuo A."/>
            <person name="Riley R."/>
            <person name="Mondo S."/>
            <person name="LaButti K."/>
            <person name="Haridas S."/>
            <person name="Pangalinan J."/>
            <person name="Salamov A.A."/>
            <person name="Simmons B.A."/>
            <person name="Magnuson J.K."/>
            <person name="Chen J."/>
            <person name="Drula E."/>
            <person name="Henrissat B."/>
            <person name="Wiebenga A."/>
            <person name="Lubbers R.J."/>
            <person name="Gomes A.C."/>
            <person name="Macurrencykelacurrency M.R."/>
            <person name="Stajich J."/>
            <person name="Grigoriev I.V."/>
            <person name="Mortensen U.H."/>
            <person name="De vries R.P."/>
            <person name="Baker S.E."/>
            <person name="Andersen M.R."/>
        </authorList>
    </citation>
    <scope>NUCLEOTIDE SEQUENCE [LARGE SCALE GENOMIC DNA]</scope>
    <source>
        <strain evidence="2 3">CBS 756.74</strain>
    </source>
</reference>
<gene>
    <name evidence="2" type="ORF">BJX68DRAFT_264560</name>
</gene>